<dbReference type="EMBL" id="JAAFGS010000006">
    <property type="protein sequence ID" value="NGZ77085.1"/>
    <property type="molecule type" value="Genomic_DNA"/>
</dbReference>
<dbReference type="RefSeq" id="WP_166276810.1">
    <property type="nucleotide sequence ID" value="NZ_JAAFGS010000006.1"/>
</dbReference>
<dbReference type="Proteomes" id="UP000800303">
    <property type="component" value="Unassembled WGS sequence"/>
</dbReference>
<evidence type="ECO:0000313" key="3">
    <source>
        <dbReference type="Proteomes" id="UP000800303"/>
    </source>
</evidence>
<reference evidence="2 3" key="1">
    <citation type="submission" date="2020-01" db="EMBL/GenBank/DDBJ databases">
        <title>Polyphasic characterisation and genomic insights into a novel alkali tolerant bacterium VR-M41.</title>
        <authorList>
            <person name="Vemuluri V.R."/>
        </authorList>
    </citation>
    <scope>NUCLEOTIDE SEQUENCE [LARGE SCALE GENOMIC DNA]</scope>
    <source>
        <strain evidence="2 3">VR-M41</strain>
    </source>
</reference>
<feature type="transmembrane region" description="Helical" evidence="1">
    <location>
        <begin position="115"/>
        <end position="133"/>
    </location>
</feature>
<keyword evidence="1" id="KW-1133">Transmembrane helix</keyword>
<proteinExistence type="predicted"/>
<protein>
    <submittedName>
        <fullName evidence="2">Uncharacterized protein</fullName>
    </submittedName>
</protein>
<organism evidence="2 3">
    <name type="scientific">Saccharibacillus alkalitolerans</name>
    <dbReference type="NCBI Taxonomy" id="2705290"/>
    <lineage>
        <taxon>Bacteria</taxon>
        <taxon>Bacillati</taxon>
        <taxon>Bacillota</taxon>
        <taxon>Bacilli</taxon>
        <taxon>Bacillales</taxon>
        <taxon>Paenibacillaceae</taxon>
        <taxon>Saccharibacillus</taxon>
    </lineage>
</organism>
<keyword evidence="1" id="KW-0472">Membrane</keyword>
<feature type="transmembrane region" description="Helical" evidence="1">
    <location>
        <begin position="73"/>
        <end position="95"/>
    </location>
</feature>
<gene>
    <name evidence="2" type="ORF">GYN08_17400</name>
</gene>
<keyword evidence="3" id="KW-1185">Reference proteome</keyword>
<evidence type="ECO:0000256" key="1">
    <source>
        <dbReference type="SAM" id="Phobius"/>
    </source>
</evidence>
<name>A0ABX0FAV0_9BACL</name>
<evidence type="ECO:0000313" key="2">
    <source>
        <dbReference type="EMBL" id="NGZ77085.1"/>
    </source>
</evidence>
<feature type="transmembrane region" description="Helical" evidence="1">
    <location>
        <begin position="34"/>
        <end position="52"/>
    </location>
</feature>
<comment type="caution">
    <text evidence="2">The sequence shown here is derived from an EMBL/GenBank/DDBJ whole genome shotgun (WGS) entry which is preliminary data.</text>
</comment>
<accession>A0ABX0FAV0</accession>
<sequence length="149" mass="16271">MMESNKMTRIVTAVGLVAILLVLPLKIAVGNAGFYYAAVALVAIAAGFKLTEKGRSDERFYRRWEKKKQSGKWGIVLAEAIKSLILLAVIVALALMLLGGSPEQTLSELSPGMRAGMAALLIAFAVVLGFGNFQEKNRRFERLRAQFRG</sequence>
<keyword evidence="1" id="KW-0812">Transmembrane</keyword>